<evidence type="ECO:0000313" key="1">
    <source>
        <dbReference type="EMBL" id="MBK1633180.1"/>
    </source>
</evidence>
<dbReference type="EMBL" id="NRRV01000071">
    <property type="protein sequence ID" value="MBK1633180.1"/>
    <property type="molecule type" value="Genomic_DNA"/>
</dbReference>
<keyword evidence="2" id="KW-1185">Reference proteome</keyword>
<gene>
    <name evidence="1" type="ORF">CKO31_20980</name>
</gene>
<name>A0ABS1CMN2_9GAMM</name>
<dbReference type="InterPro" id="IPR025586">
    <property type="entry name" value="PcfJ"/>
</dbReference>
<accession>A0ABS1CMN2</accession>
<dbReference type="RefSeq" id="WP_200241230.1">
    <property type="nucleotide sequence ID" value="NZ_NRRV01000071.1"/>
</dbReference>
<reference evidence="1 2" key="1">
    <citation type="journal article" date="2020" name="Microorganisms">
        <title>Osmotic Adaptation and Compatible Solute Biosynthesis of Phototrophic Bacteria as Revealed from Genome Analyses.</title>
        <authorList>
            <person name="Imhoff J.F."/>
            <person name="Rahn T."/>
            <person name="Kunzel S."/>
            <person name="Keller A."/>
            <person name="Neulinger S.C."/>
        </authorList>
    </citation>
    <scope>NUCLEOTIDE SEQUENCE [LARGE SCALE GENOMIC DNA]</scope>
    <source>
        <strain evidence="1 2">DSM 6210</strain>
    </source>
</reference>
<dbReference type="Pfam" id="PF14284">
    <property type="entry name" value="PcfJ"/>
    <property type="match status" value="1"/>
</dbReference>
<sequence length="422" mass="47736">MPADRLDARFKQETLYVFKVEETQLIKAWPDLTAVRKHDRNARWLDFEPDYPLIRPYRPRRKPKPKPTPADAPQQLALDLVLPPDAPPLPASRPRLTPAQRRKRAFDAFRFSCPKPVARRIEPFRGDHLPLLRLLRALGERGDLFDTNPALGYCLALAFRQSLAGSRPERDQRLDRLKGLKQAEIMAALGLPDSKRAVKAMGKIRPASMSRDLASGLKRLLADEAALQVMGHLSALNLGALTLLLDPQLRALATPVLFEAIVAEPQEAYFPFTARRLADIQQMADALGVDISRRRFRERRRLDALYQDLARDYTRLEDGRLQACRFPPPPVPGTDQIVPLRAPQALVEEGRRQHNCVAGYAERVAGGDTYIYRVLAPQRATLSLVRWPGGRWQVGELLRAGNHPVSAMTRRAVQTWLETHML</sequence>
<proteinExistence type="predicted"/>
<evidence type="ECO:0000313" key="2">
    <source>
        <dbReference type="Proteomes" id="UP000748752"/>
    </source>
</evidence>
<protein>
    <submittedName>
        <fullName evidence="1">Uncharacterized protein</fullName>
    </submittedName>
</protein>
<organism evidence="1 2">
    <name type="scientific">Thiohalocapsa halophila</name>
    <dbReference type="NCBI Taxonomy" id="69359"/>
    <lineage>
        <taxon>Bacteria</taxon>
        <taxon>Pseudomonadati</taxon>
        <taxon>Pseudomonadota</taxon>
        <taxon>Gammaproteobacteria</taxon>
        <taxon>Chromatiales</taxon>
        <taxon>Chromatiaceae</taxon>
        <taxon>Thiohalocapsa</taxon>
    </lineage>
</organism>
<comment type="caution">
    <text evidence="1">The sequence shown here is derived from an EMBL/GenBank/DDBJ whole genome shotgun (WGS) entry which is preliminary data.</text>
</comment>
<dbReference type="Proteomes" id="UP000748752">
    <property type="component" value="Unassembled WGS sequence"/>
</dbReference>